<dbReference type="SUPFAM" id="SSF48452">
    <property type="entry name" value="TPR-like"/>
    <property type="match status" value="1"/>
</dbReference>
<dbReference type="PANTHER" id="PTHR22904:SF523">
    <property type="entry name" value="STRESS-INDUCED-PHOSPHOPROTEIN 1"/>
    <property type="match status" value="1"/>
</dbReference>
<name>A0A8H7HZS5_9AGAM</name>
<dbReference type="Gene3D" id="1.25.40.10">
    <property type="entry name" value="Tetratricopeptide repeat domain"/>
    <property type="match status" value="1"/>
</dbReference>
<organism evidence="4 5">
    <name type="scientific">Rhizoctonia solani</name>
    <dbReference type="NCBI Taxonomy" id="456999"/>
    <lineage>
        <taxon>Eukaryota</taxon>
        <taxon>Fungi</taxon>
        <taxon>Dikarya</taxon>
        <taxon>Basidiomycota</taxon>
        <taxon>Agaricomycotina</taxon>
        <taxon>Agaricomycetes</taxon>
        <taxon>Cantharellales</taxon>
        <taxon>Ceratobasidiaceae</taxon>
        <taxon>Rhizoctonia</taxon>
    </lineage>
</organism>
<dbReference type="SMART" id="SM00028">
    <property type="entry name" value="TPR"/>
    <property type="match status" value="3"/>
</dbReference>
<evidence type="ECO:0000256" key="2">
    <source>
        <dbReference type="ARBA" id="ARBA00022803"/>
    </source>
</evidence>
<dbReference type="InterPro" id="IPR011990">
    <property type="entry name" value="TPR-like_helical_dom_sf"/>
</dbReference>
<protein>
    <submittedName>
        <fullName evidence="4">F-box-like</fullName>
    </submittedName>
</protein>
<dbReference type="EMBL" id="JACYCD010000023">
    <property type="protein sequence ID" value="KAF8713211.1"/>
    <property type="molecule type" value="Genomic_DNA"/>
</dbReference>
<proteinExistence type="predicted"/>
<keyword evidence="2 3" id="KW-0802">TPR repeat</keyword>
<dbReference type="OrthoDB" id="2423701at2759"/>
<gene>
    <name evidence="4" type="ORF">RHS03_00808</name>
</gene>
<keyword evidence="1" id="KW-0677">Repeat</keyword>
<feature type="repeat" description="TPR" evidence="3">
    <location>
        <begin position="46"/>
        <end position="79"/>
    </location>
</feature>
<dbReference type="Proteomes" id="UP000602905">
    <property type="component" value="Unassembled WGS sequence"/>
</dbReference>
<dbReference type="PROSITE" id="PS50005">
    <property type="entry name" value="TPR"/>
    <property type="match status" value="1"/>
</dbReference>
<dbReference type="Pfam" id="PF13181">
    <property type="entry name" value="TPR_8"/>
    <property type="match status" value="1"/>
</dbReference>
<evidence type="ECO:0000256" key="3">
    <source>
        <dbReference type="PROSITE-ProRule" id="PRU00339"/>
    </source>
</evidence>
<sequence>MSSLSSSSTLSWKKPFEQGVAAFKEKRYDEAVGFFSQSIQVDDSHAHVFDSRAAAYEQLKRFREALADTRKCIGLQPERYQSYFRTARIFLTIGKHDRAVQMVEAARKRLNASDAGYQKRIEELAKVEQSAREAEARRRAHVDPLRKLPLELLDDICRLVVRDMDLEHPRGAAHFAITLGSVCKSLREMVYSVPWFWQSLSISGNQFGKKSAFWLERLDGQGLYSLSLVDIPPNMAPKLWKFIEATRPESWKHLTIIGMDAFGYTALDVIRNHNAQLHSLSFRPGLLPVHSTHSNVETCDPDKIISLFSPRSDPLGTRKLALHVGTLSMSCDTLPHITHLDLSFNKLVSSQLEPLFYFLRTVPNLRSLIVRPANVFVNNQHPNLPPLPDFKDLPVLRLENLEELRIATIGPLHSLTTLVFPKLQILDLQQLSAVKPAILLRYLTDCDPSDRPPLRELRLSRVAMHSPLLLSLLNTFHETLEFLEVSYCSAFPPDLFSTLSFPNLRDVNFSGADELRASHLVKMVKNGKGMIRNIVVDACPCVDPEALPWLRANVSGSKRLKMLVYARNSWCCIVLSGNESSKLGKITRNVGDRRRAALFPIPLRYLGDMFSKSPSAFSKFLCSVSPVFLTGYGKCTAAHRVLANADQSISVIANAVIQFYKTLEYPPFTRSIAMISYSYVPLGLAIASSRYTSWLELILLLDIKFYLFEDSHPPSSDGIQRPTAGLDKDYLRQDYVKKVTLYLSPGTKHRHGMDVRIILDPSSAIRSFYDDMGSYSR</sequence>
<dbReference type="AlphaFoldDB" id="A0A8H7HZS5"/>
<dbReference type="InterPro" id="IPR019734">
    <property type="entry name" value="TPR_rpt"/>
</dbReference>
<dbReference type="Gene3D" id="3.80.10.10">
    <property type="entry name" value="Ribonuclease Inhibitor"/>
    <property type="match status" value="1"/>
</dbReference>
<evidence type="ECO:0000313" key="5">
    <source>
        <dbReference type="Proteomes" id="UP000602905"/>
    </source>
</evidence>
<feature type="non-terminal residue" evidence="4">
    <location>
        <position position="1"/>
    </location>
</feature>
<dbReference type="PANTHER" id="PTHR22904">
    <property type="entry name" value="TPR REPEAT CONTAINING PROTEIN"/>
    <property type="match status" value="1"/>
</dbReference>
<evidence type="ECO:0000313" key="4">
    <source>
        <dbReference type="EMBL" id="KAF8713211.1"/>
    </source>
</evidence>
<dbReference type="InterPro" id="IPR032675">
    <property type="entry name" value="LRR_dom_sf"/>
</dbReference>
<evidence type="ECO:0000256" key="1">
    <source>
        <dbReference type="ARBA" id="ARBA00022737"/>
    </source>
</evidence>
<dbReference type="GO" id="GO:0051879">
    <property type="term" value="F:Hsp90 protein binding"/>
    <property type="evidence" value="ECO:0007669"/>
    <property type="project" value="TreeGrafter"/>
</dbReference>
<comment type="caution">
    <text evidence="4">The sequence shown here is derived from an EMBL/GenBank/DDBJ whole genome shotgun (WGS) entry which is preliminary data.</text>
</comment>
<dbReference type="SUPFAM" id="SSF52047">
    <property type="entry name" value="RNI-like"/>
    <property type="match status" value="1"/>
</dbReference>
<accession>A0A8H7HZS5</accession>
<reference evidence="4" key="1">
    <citation type="submission" date="2020-09" db="EMBL/GenBank/DDBJ databases">
        <title>Comparative genome analyses of four rice-infecting Rhizoctonia solani isolates reveal extensive enrichment of homogalacturonan modification genes.</title>
        <authorList>
            <person name="Lee D.-Y."/>
            <person name="Jeon J."/>
            <person name="Kim K.-T."/>
            <person name="Cheong K."/>
            <person name="Song H."/>
            <person name="Choi G."/>
            <person name="Ko J."/>
            <person name="Opiyo S.O."/>
            <person name="Zuo S."/>
            <person name="Madhav S."/>
            <person name="Lee Y.-H."/>
            <person name="Wang G.-L."/>
        </authorList>
    </citation>
    <scope>NUCLEOTIDE SEQUENCE</scope>
    <source>
        <strain evidence="4">AG1-IA WGL</strain>
    </source>
</reference>